<proteinExistence type="predicted"/>
<gene>
    <name evidence="2" type="ORF">X805_25040</name>
</gene>
<feature type="region of interest" description="Disordered" evidence="1">
    <location>
        <begin position="802"/>
        <end position="839"/>
    </location>
</feature>
<feature type="compositionally biased region" description="Gly residues" evidence="1">
    <location>
        <begin position="1"/>
        <end position="16"/>
    </location>
</feature>
<dbReference type="Proteomes" id="UP000026714">
    <property type="component" value="Unassembled WGS sequence"/>
</dbReference>
<feature type="compositionally biased region" description="Basic and acidic residues" evidence="1">
    <location>
        <begin position="269"/>
        <end position="282"/>
    </location>
</feature>
<comment type="caution">
    <text evidence="2">The sequence shown here is derived from an EMBL/GenBank/DDBJ whole genome shotgun (WGS) entry which is preliminary data.</text>
</comment>
<feature type="region of interest" description="Disordered" evidence="1">
    <location>
        <begin position="262"/>
        <end position="330"/>
    </location>
</feature>
<evidence type="ECO:0000256" key="1">
    <source>
        <dbReference type="SAM" id="MobiDB-lite"/>
    </source>
</evidence>
<feature type="compositionally biased region" description="Low complexity" evidence="1">
    <location>
        <begin position="305"/>
        <end position="327"/>
    </location>
</feature>
<accession>A0A059KL60</accession>
<evidence type="ECO:0000313" key="2">
    <source>
        <dbReference type="EMBL" id="KDB51939.1"/>
    </source>
</evidence>
<dbReference type="PATRIC" id="fig|1286631.3.peg.2450"/>
<feature type="compositionally biased region" description="Basic residues" evidence="1">
    <location>
        <begin position="62"/>
        <end position="75"/>
    </location>
</feature>
<dbReference type="EMBL" id="AZRA01000063">
    <property type="protein sequence ID" value="KDB51939.1"/>
    <property type="molecule type" value="Genomic_DNA"/>
</dbReference>
<feature type="region of interest" description="Disordered" evidence="1">
    <location>
        <begin position="1"/>
        <end position="45"/>
    </location>
</feature>
<feature type="region of interest" description="Disordered" evidence="1">
    <location>
        <begin position="62"/>
        <end position="136"/>
    </location>
</feature>
<feature type="compositionally biased region" description="Low complexity" evidence="1">
    <location>
        <begin position="76"/>
        <end position="90"/>
    </location>
</feature>
<sequence>MTEGGRGGQGGQGGLEGAHPLDALAPARGPGGVLVGAQKRGAAGEQRIERLGERIGRRIGRRVGGRVGGRQRRGGRAQQRAAALGVARGQPAQREGRPVGLDRDAVELDRALQRRQAHRHQPALPGKAQRDDVRDDRVAQKGLGELLRVERVEPVGAGGPLQAQAQVGHRHLRVGLVHRGGDRRLMPVGHHPGAAVAQRLQRLGRGADHQIAGQQRVGLLRVDAHRVQQLGPVGQAHEAQHRAALLREAHEVEHAGRAALQMRRHRDQHAHGDDAGAAHPGDEQVPGRLVQRAGPHGRGQRLDPAAEVAARAGGAGQRAAAPPGRGAHQADEARAEALGAGFVEVAGRGVDAALAAHRRVDRLHRDAVGLRAAVAAALADAGVDVQPPRRRVHRPLAAPAALLGRAGLLVDQHRHALRGAQLALHRVERVAVVEGGASRKAVALAVVPGDVVAEQRDARHALGLDLAGDAVRAGRAVDRLAAGHRHRVVEQDLVGQRRFRRHRLADREVAGVVIGAVAEVLEDMRLAGEHRVRDPVHALAAHLDQALGVAVHPARHEMAADAGLRARALGHFRRQVVRAAGAEPRRAPRRLGRARGQARHGEVDDEGAAVQPRIMAGQPGRDRLDQPRGAQLAQLAQQRRAVAVALAQHGGPGVGGRGIEQLAQLLLDDRRLLLDDQDLAQALREGAQPRGLDRPAQAHLVEPHAGRCQLRRRQRQPAQHLHQVRMRLADGDDADGGLRRLDHYPVDRVDAGEGAHRVELGVQALLDRQRGQVGPAVVQAVGRRREAGLRPHRLGVLPTRRRPRDGVQIDGGAALDHLRERRQPDPGAREARQRPAVQPELDQLGDVGGRQHWHLPGLEDAVALVRHRRGHAAVVVARDHQHAAVRRGAVGVAVVQRVARAVHAGPLAVPEREHALDLALRIGLDALRAQHRGGGQLLVDGGQEAHARRVIGRPGLPDLLVHLAERRAAVAADEAGAVQAACGVRVALHQRQPDQRLRAAEQHRAAARQQRVLQPNLGAQQGVRGQRGIHRQSPVLVVMPQDSRDRCR</sequence>
<keyword evidence="3" id="KW-1185">Reference proteome</keyword>
<feature type="compositionally biased region" description="Basic and acidic residues" evidence="1">
    <location>
        <begin position="94"/>
        <end position="112"/>
    </location>
</feature>
<organism evidence="2 3">
    <name type="scientific">Sphaerotilus natans subsp. natans DSM 6575</name>
    <dbReference type="NCBI Taxonomy" id="1286631"/>
    <lineage>
        <taxon>Bacteria</taxon>
        <taxon>Pseudomonadati</taxon>
        <taxon>Pseudomonadota</taxon>
        <taxon>Betaproteobacteria</taxon>
        <taxon>Burkholderiales</taxon>
        <taxon>Sphaerotilaceae</taxon>
        <taxon>Sphaerotilus</taxon>
    </lineage>
</organism>
<feature type="region of interest" description="Disordered" evidence="1">
    <location>
        <begin position="579"/>
        <end position="606"/>
    </location>
</feature>
<feature type="compositionally biased region" description="Basic residues" evidence="1">
    <location>
        <begin position="587"/>
        <end position="598"/>
    </location>
</feature>
<reference evidence="2 3" key="1">
    <citation type="journal article" date="2014" name="FEMS Microbiol. Ecol.">
        <title>Sphaerotilus natans encrusted with nanoball-shaped Fe(III) oxide minerals formed by nitrate-reducing mixotrophic Fe(II) oxidation.</title>
        <authorList>
            <person name="Park S."/>
            <person name="Kim D.H."/>
            <person name="Lee J.H."/>
            <person name="Hur H.G."/>
        </authorList>
    </citation>
    <scope>NUCLEOTIDE SEQUENCE [LARGE SCALE GENOMIC DNA]</scope>
    <source>
        <strain evidence="2 3">DSM 6575</strain>
    </source>
</reference>
<feature type="compositionally biased region" description="Basic and acidic residues" evidence="1">
    <location>
        <begin position="816"/>
        <end position="833"/>
    </location>
</feature>
<evidence type="ECO:0000313" key="3">
    <source>
        <dbReference type="Proteomes" id="UP000026714"/>
    </source>
</evidence>
<dbReference type="AlphaFoldDB" id="A0A059KL60"/>
<name>A0A059KL60_9BURK</name>
<protein>
    <submittedName>
        <fullName evidence="2">Uncharacterized protein</fullName>
    </submittedName>
</protein>